<reference evidence="1 2" key="1">
    <citation type="journal article" date="2011" name="Genome Biol.">
        <title>Genome sequence of the insect pathogenic fungus Cordyceps militaris, a valued traditional Chinese medicine.</title>
        <authorList>
            <person name="Zheng P."/>
            <person name="Xia Y."/>
            <person name="Xiao G."/>
            <person name="Xiong C."/>
            <person name="Hu X."/>
            <person name="Zhang S."/>
            <person name="Zheng H."/>
            <person name="Huang Y."/>
            <person name="Zhou Y."/>
            <person name="Wang S."/>
            <person name="Zhao G.P."/>
            <person name="Liu X."/>
            <person name="St Leger R.J."/>
            <person name="Wang C."/>
        </authorList>
    </citation>
    <scope>NUCLEOTIDE SEQUENCE [LARGE SCALE GENOMIC DNA]</scope>
    <source>
        <strain evidence="1 2">CM01</strain>
    </source>
</reference>
<protein>
    <submittedName>
        <fullName evidence="1">Uncharacterized protein</fullName>
    </submittedName>
</protein>
<dbReference type="RefSeq" id="XP_006673576.1">
    <property type="nucleotide sequence ID" value="XM_006673513.1"/>
</dbReference>
<sequence length="77" mass="8665">MSYKARASYEAIAATRQSSSAVPIGPSVMVDITISGFKKATFRIENLVWRRVDSSRLQYSRKWLGLVLPSNGMDNRQ</sequence>
<evidence type="ECO:0000313" key="1">
    <source>
        <dbReference type="EMBL" id="EGX88331.1"/>
    </source>
</evidence>
<dbReference type="HOGENOM" id="CLU_2637981_0_0_1"/>
<accession>G3JR35</accession>
<gene>
    <name evidence="1" type="ORF">CCM_08374</name>
</gene>
<dbReference type="GeneID" id="18170382"/>
<organism evidence="1 2">
    <name type="scientific">Cordyceps militaris (strain CM01)</name>
    <name type="common">Caterpillar fungus</name>
    <dbReference type="NCBI Taxonomy" id="983644"/>
    <lineage>
        <taxon>Eukaryota</taxon>
        <taxon>Fungi</taxon>
        <taxon>Dikarya</taxon>
        <taxon>Ascomycota</taxon>
        <taxon>Pezizomycotina</taxon>
        <taxon>Sordariomycetes</taxon>
        <taxon>Hypocreomycetidae</taxon>
        <taxon>Hypocreales</taxon>
        <taxon>Cordycipitaceae</taxon>
        <taxon>Cordyceps</taxon>
    </lineage>
</organism>
<dbReference type="InParanoid" id="G3JR35"/>
<keyword evidence="2" id="KW-1185">Reference proteome</keyword>
<dbReference type="KEGG" id="cmt:CCM_08374"/>
<proteinExistence type="predicted"/>
<dbReference type="Proteomes" id="UP000001610">
    <property type="component" value="Unassembled WGS sequence"/>
</dbReference>
<name>G3JR35_CORMM</name>
<dbReference type="VEuPathDB" id="FungiDB:CCM_08374"/>
<dbReference type="EMBL" id="JH126405">
    <property type="protein sequence ID" value="EGX88331.1"/>
    <property type="molecule type" value="Genomic_DNA"/>
</dbReference>
<evidence type="ECO:0000313" key="2">
    <source>
        <dbReference type="Proteomes" id="UP000001610"/>
    </source>
</evidence>
<dbReference type="AlphaFoldDB" id="G3JR35"/>